<comment type="caution">
    <text evidence="1">The sequence shown here is derived from an EMBL/GenBank/DDBJ whole genome shotgun (WGS) entry which is preliminary data.</text>
</comment>
<proteinExistence type="predicted"/>
<gene>
    <name evidence="1" type="ORF">LCGC14_1161220</name>
</gene>
<sequence>MASKVDIINRALTKLNAKRITSINDGTKNASDAAAVYDGILEEVLASFPWNFATRRVSLARLAAAPEYQYDFQFRIPSQPKVMHIWEAVSDNETKTKSYVIEGDDEGQLLLTNFNAIDIKYTALIIDTERFSPWMVESFATRLAAELAYPITGKQRNTERLMNEYGFKIQIAGMKEGQQGEDYVADDSKHPLEDDWVRIRQGGEGRIIGE</sequence>
<protein>
    <recommendedName>
        <fullName evidence="2">Tail tubular protein A</fullName>
    </recommendedName>
</protein>
<dbReference type="EMBL" id="LAZR01005664">
    <property type="protein sequence ID" value="KKM98111.1"/>
    <property type="molecule type" value="Genomic_DNA"/>
</dbReference>
<dbReference type="AlphaFoldDB" id="A0A0F9MFJ0"/>
<reference evidence="1" key="1">
    <citation type="journal article" date="2015" name="Nature">
        <title>Complex archaea that bridge the gap between prokaryotes and eukaryotes.</title>
        <authorList>
            <person name="Spang A."/>
            <person name="Saw J.H."/>
            <person name="Jorgensen S.L."/>
            <person name="Zaremba-Niedzwiedzka K."/>
            <person name="Martijn J."/>
            <person name="Lind A.E."/>
            <person name="van Eijk R."/>
            <person name="Schleper C."/>
            <person name="Guy L."/>
            <person name="Ettema T.J."/>
        </authorList>
    </citation>
    <scope>NUCLEOTIDE SEQUENCE</scope>
</reference>
<accession>A0A0F9MFJ0</accession>
<evidence type="ECO:0000313" key="1">
    <source>
        <dbReference type="EMBL" id="KKM98111.1"/>
    </source>
</evidence>
<name>A0A0F9MFJ0_9ZZZZ</name>
<organism evidence="1">
    <name type="scientific">marine sediment metagenome</name>
    <dbReference type="NCBI Taxonomy" id="412755"/>
    <lineage>
        <taxon>unclassified sequences</taxon>
        <taxon>metagenomes</taxon>
        <taxon>ecological metagenomes</taxon>
    </lineage>
</organism>
<evidence type="ECO:0008006" key="2">
    <source>
        <dbReference type="Google" id="ProtNLM"/>
    </source>
</evidence>